<accession>A0A916TVZ7</accession>
<evidence type="ECO:0000313" key="3">
    <source>
        <dbReference type="Proteomes" id="UP000608154"/>
    </source>
</evidence>
<dbReference type="Pfam" id="PF13618">
    <property type="entry name" value="Gluconate_2-dh3"/>
    <property type="match status" value="1"/>
</dbReference>
<dbReference type="Proteomes" id="UP000608154">
    <property type="component" value="Unassembled WGS sequence"/>
</dbReference>
<evidence type="ECO:0000256" key="1">
    <source>
        <dbReference type="SAM" id="MobiDB-lite"/>
    </source>
</evidence>
<organism evidence="2 3">
    <name type="scientific">Novosphingobium endophyticum</name>
    <dbReference type="NCBI Taxonomy" id="1955250"/>
    <lineage>
        <taxon>Bacteria</taxon>
        <taxon>Pseudomonadati</taxon>
        <taxon>Pseudomonadota</taxon>
        <taxon>Alphaproteobacteria</taxon>
        <taxon>Sphingomonadales</taxon>
        <taxon>Sphingomonadaceae</taxon>
        <taxon>Novosphingobium</taxon>
    </lineage>
</organism>
<proteinExistence type="predicted"/>
<protein>
    <recommendedName>
        <fullName evidence="4">Gluconate 2-dehydrogenase subunit 3 family protein</fullName>
    </recommendedName>
</protein>
<dbReference type="AlphaFoldDB" id="A0A916TVZ7"/>
<comment type="caution">
    <text evidence="2">The sequence shown here is derived from an EMBL/GenBank/DDBJ whole genome shotgun (WGS) entry which is preliminary data.</text>
</comment>
<evidence type="ECO:0000313" key="2">
    <source>
        <dbReference type="EMBL" id="GGC14712.1"/>
    </source>
</evidence>
<reference evidence="2" key="2">
    <citation type="submission" date="2020-09" db="EMBL/GenBank/DDBJ databases">
        <authorList>
            <person name="Sun Q."/>
            <person name="Zhou Y."/>
        </authorList>
    </citation>
    <scope>NUCLEOTIDE SEQUENCE</scope>
    <source>
        <strain evidence="2">CGMCC 1.15095</strain>
    </source>
</reference>
<gene>
    <name evidence="2" type="ORF">GCM10011494_36920</name>
</gene>
<evidence type="ECO:0008006" key="4">
    <source>
        <dbReference type="Google" id="ProtNLM"/>
    </source>
</evidence>
<sequence length="204" mass="22015">MTDIFMLDRRSLIARALALVGATVATGVPLSTLANTAERVPYLDSPRYQLLSAISDTIIPATDTPGALAAEVPARFEALLLHWASSKRRYQLVSAMNAIDALAHQAHGKGFADLAPQQRHEILASHDAEAMQIDPARQPTVAALRADPGYVDPAYVILKELIVVLYYVSEPALTQELSYEHSPGEWKPSIPVTPETRPAGGGLI</sequence>
<dbReference type="InterPro" id="IPR006311">
    <property type="entry name" value="TAT_signal"/>
</dbReference>
<dbReference type="RefSeq" id="WP_188773037.1">
    <property type="nucleotide sequence ID" value="NZ_BMHK01000046.1"/>
</dbReference>
<feature type="region of interest" description="Disordered" evidence="1">
    <location>
        <begin position="180"/>
        <end position="204"/>
    </location>
</feature>
<name>A0A916TVZ7_9SPHN</name>
<dbReference type="EMBL" id="BMHK01000046">
    <property type="protein sequence ID" value="GGC14712.1"/>
    <property type="molecule type" value="Genomic_DNA"/>
</dbReference>
<reference evidence="2" key="1">
    <citation type="journal article" date="2014" name="Int. J. Syst. Evol. Microbiol.">
        <title>Complete genome sequence of Corynebacterium casei LMG S-19264T (=DSM 44701T), isolated from a smear-ripened cheese.</title>
        <authorList>
            <consortium name="US DOE Joint Genome Institute (JGI-PGF)"/>
            <person name="Walter F."/>
            <person name="Albersmeier A."/>
            <person name="Kalinowski J."/>
            <person name="Ruckert C."/>
        </authorList>
    </citation>
    <scope>NUCLEOTIDE SEQUENCE</scope>
    <source>
        <strain evidence="2">CGMCC 1.15095</strain>
    </source>
</reference>
<dbReference type="InterPro" id="IPR027056">
    <property type="entry name" value="Gluconate_2DH_su3"/>
</dbReference>
<keyword evidence="3" id="KW-1185">Reference proteome</keyword>
<dbReference type="PROSITE" id="PS51318">
    <property type="entry name" value="TAT"/>
    <property type="match status" value="1"/>
</dbReference>